<accession>A0AAW9SDV3</accession>
<feature type="region of interest" description="Disordered" evidence="1">
    <location>
        <begin position="137"/>
        <end position="213"/>
    </location>
</feature>
<dbReference type="InterPro" id="IPR050834">
    <property type="entry name" value="Glycosyltransf_2"/>
</dbReference>
<dbReference type="EMBL" id="JBDNCH010000003">
    <property type="protein sequence ID" value="MEN9063024.1"/>
    <property type="molecule type" value="Genomic_DNA"/>
</dbReference>
<dbReference type="CDD" id="cd00761">
    <property type="entry name" value="Glyco_tranf_GTA_type"/>
    <property type="match status" value="1"/>
</dbReference>
<comment type="caution">
    <text evidence="3">The sequence shown here is derived from an EMBL/GenBank/DDBJ whole genome shotgun (WGS) entry which is preliminary data.</text>
</comment>
<protein>
    <submittedName>
        <fullName evidence="3">Glycosyltransferase</fullName>
        <ecNumber evidence="3">2.4.-.-</ecNumber>
    </submittedName>
</protein>
<dbReference type="Gene3D" id="3.90.550.10">
    <property type="entry name" value="Spore Coat Polysaccharide Biosynthesis Protein SpsA, Chain A"/>
    <property type="match status" value="1"/>
</dbReference>
<reference evidence="3 4" key="1">
    <citation type="submission" date="2024-05" db="EMBL/GenBank/DDBJ databases">
        <title>Genome sequence of Ponticoccus litoralis KCCM 90028.</title>
        <authorList>
            <person name="Kim J.M."/>
            <person name="Lee J.K."/>
            <person name="Choi B.J."/>
            <person name="Bayburt H."/>
            <person name="Baek J.H."/>
            <person name="Jeon C.O."/>
        </authorList>
    </citation>
    <scope>NUCLEOTIDE SEQUENCE [LARGE SCALE GENOMIC DNA]</scope>
    <source>
        <strain evidence="3 4">KCCM 90028</strain>
    </source>
</reference>
<dbReference type="Proteomes" id="UP001428774">
    <property type="component" value="Unassembled WGS sequence"/>
</dbReference>
<keyword evidence="4" id="KW-1185">Reference proteome</keyword>
<name>A0AAW9SDV3_9RHOB</name>
<dbReference type="InterPro" id="IPR029044">
    <property type="entry name" value="Nucleotide-diphossugar_trans"/>
</dbReference>
<evidence type="ECO:0000313" key="3">
    <source>
        <dbReference type="EMBL" id="MEN9063024.1"/>
    </source>
</evidence>
<dbReference type="RefSeq" id="WP_347168130.1">
    <property type="nucleotide sequence ID" value="NZ_JBDNCH010000003.1"/>
</dbReference>
<evidence type="ECO:0000259" key="2">
    <source>
        <dbReference type="Pfam" id="PF00535"/>
    </source>
</evidence>
<dbReference type="GO" id="GO:0016757">
    <property type="term" value="F:glycosyltransferase activity"/>
    <property type="evidence" value="ECO:0007669"/>
    <property type="project" value="UniProtKB-KW"/>
</dbReference>
<organism evidence="3 4">
    <name type="scientific">Ponticoccus litoralis</name>
    <dbReference type="NCBI Taxonomy" id="422297"/>
    <lineage>
        <taxon>Bacteria</taxon>
        <taxon>Pseudomonadati</taxon>
        <taxon>Pseudomonadota</taxon>
        <taxon>Alphaproteobacteria</taxon>
        <taxon>Rhodobacterales</taxon>
        <taxon>Roseobacteraceae</taxon>
        <taxon>Ponticoccus</taxon>
    </lineage>
</organism>
<proteinExistence type="predicted"/>
<gene>
    <name evidence="3" type="ORF">ABFB10_20635</name>
</gene>
<feature type="domain" description="Glycosyltransferase 2-like" evidence="2">
    <location>
        <begin position="6"/>
        <end position="107"/>
    </location>
</feature>
<feature type="compositionally biased region" description="Low complexity" evidence="1">
    <location>
        <begin position="196"/>
        <end position="213"/>
    </location>
</feature>
<keyword evidence="3" id="KW-0328">Glycosyltransferase</keyword>
<dbReference type="PANTHER" id="PTHR43685">
    <property type="entry name" value="GLYCOSYLTRANSFERASE"/>
    <property type="match status" value="1"/>
</dbReference>
<evidence type="ECO:0000313" key="4">
    <source>
        <dbReference type="Proteomes" id="UP001428774"/>
    </source>
</evidence>
<keyword evidence="3" id="KW-0808">Transferase</keyword>
<dbReference type="AlphaFoldDB" id="A0AAW9SDV3"/>
<dbReference type="EC" id="2.4.-.-" evidence="3"/>
<dbReference type="PANTHER" id="PTHR43685:SF2">
    <property type="entry name" value="GLYCOSYLTRANSFERASE 2-LIKE DOMAIN-CONTAINING PROTEIN"/>
    <property type="match status" value="1"/>
</dbReference>
<evidence type="ECO:0000256" key="1">
    <source>
        <dbReference type="SAM" id="MobiDB-lite"/>
    </source>
</evidence>
<sequence>MSLGLVIPVRDDGAALERLLAGAGGLGLFDQIVVVDDGSADPVVTDRAEVIRQDSATGPGPARNRGLDAIRTSHVLFFDSDDMITPGMVPLWRDLAGREFDFCLFRHADTRRIARGHWHQMPHDDALWRLAGMGGATWRRSPGRPRPGWPRRRTTPGTRSTAPAFCRPPASAFPISGCTRTSPPIGTASPPPGPSSPRTGSAPAIPSRPAAAG</sequence>
<dbReference type="InterPro" id="IPR001173">
    <property type="entry name" value="Glyco_trans_2-like"/>
</dbReference>
<dbReference type="Pfam" id="PF00535">
    <property type="entry name" value="Glycos_transf_2"/>
    <property type="match status" value="1"/>
</dbReference>
<dbReference type="SUPFAM" id="SSF53448">
    <property type="entry name" value="Nucleotide-diphospho-sugar transferases"/>
    <property type="match status" value="1"/>
</dbReference>